<dbReference type="PANTHER" id="PTHR30160:SF1">
    <property type="entry name" value="LIPOPOLYSACCHARIDE 1,2-N-ACETYLGLUCOSAMINETRANSFERASE-RELATED"/>
    <property type="match status" value="1"/>
</dbReference>
<dbReference type="InterPro" id="IPR051199">
    <property type="entry name" value="LPS_LOS_Heptosyltrfase"/>
</dbReference>
<dbReference type="GO" id="GO:0008713">
    <property type="term" value="F:ADP-heptose-lipopolysaccharide heptosyltransferase activity"/>
    <property type="evidence" value="ECO:0007669"/>
    <property type="project" value="TreeGrafter"/>
</dbReference>
<dbReference type="Proteomes" id="UP000254711">
    <property type="component" value="Unassembled WGS sequence"/>
</dbReference>
<evidence type="ECO:0000256" key="2">
    <source>
        <dbReference type="ARBA" id="ARBA00022679"/>
    </source>
</evidence>
<evidence type="ECO:0000256" key="1">
    <source>
        <dbReference type="ARBA" id="ARBA00022676"/>
    </source>
</evidence>
<keyword evidence="1" id="KW-0328">Glycosyltransferase</keyword>
<dbReference type="SUPFAM" id="SSF53756">
    <property type="entry name" value="UDP-Glycosyltransferase/glycogen phosphorylase"/>
    <property type="match status" value="1"/>
</dbReference>
<evidence type="ECO:0000313" key="3">
    <source>
        <dbReference type="EMBL" id="RDI97562.1"/>
    </source>
</evidence>
<dbReference type="GO" id="GO:0009244">
    <property type="term" value="P:lipopolysaccharide core region biosynthetic process"/>
    <property type="evidence" value="ECO:0007669"/>
    <property type="project" value="TreeGrafter"/>
</dbReference>
<dbReference type="InterPro" id="IPR002201">
    <property type="entry name" value="Glyco_trans_9"/>
</dbReference>
<sequence>MRHEEVCVAEPTPDRGFHAAIDSRWRRLSSVSSLRYGLSLPTKGIYRILVCRPNHRLGNTLLLTPLIAELERSYKGAEIDVISEGDIAREVFSTHFSIKNVFCLPRRGFKHPVTFLRLLLKIRRTRYDLIIDPCIGSGFSRAVTRFLHGTYKLGFGNRAERSGLTHAIPSQVAMQHMAKRPVDLLRSALGQTAPGQDSYPPLDIRLTSIELAHGRQTVAGLLSSPRQHTSEPVVGIFANATGAKRYPMDWWREFIDTFKTLCPAANIIELIPMHANSMLGAEWPAYYSSAIRRMAAVMAGFDLLITADCGVMHLAVASRVPTVGLFCVTDPGVYEPYGPGNRAWKTQGLSAREAACRVVVDNRELLGLPAREAGGEDQLPLVEAVARN</sequence>
<dbReference type="GO" id="GO:0005829">
    <property type="term" value="C:cytosol"/>
    <property type="evidence" value="ECO:0007669"/>
    <property type="project" value="TreeGrafter"/>
</dbReference>
<dbReference type="AlphaFoldDB" id="A0A370K4I7"/>
<dbReference type="EMBL" id="QQSY01000004">
    <property type="protein sequence ID" value="RDI97562.1"/>
    <property type="molecule type" value="Genomic_DNA"/>
</dbReference>
<protein>
    <submittedName>
        <fullName evidence="3">Lipopolysaccharide heptosyltransferase family protein</fullName>
    </submittedName>
</protein>
<dbReference type="Pfam" id="PF01075">
    <property type="entry name" value="Glyco_transf_9"/>
    <property type="match status" value="2"/>
</dbReference>
<keyword evidence="2 3" id="KW-0808">Transferase</keyword>
<keyword evidence="4" id="KW-1185">Reference proteome</keyword>
<gene>
    <name evidence="3" type="ORF">DVT68_14795</name>
</gene>
<proteinExistence type="predicted"/>
<accession>A0A370K4I7</accession>
<comment type="caution">
    <text evidence="3">The sequence shown here is derived from an EMBL/GenBank/DDBJ whole genome shotgun (WGS) entry which is preliminary data.</text>
</comment>
<organism evidence="3 4">
    <name type="scientific">Dyella solisilvae</name>
    <dbReference type="NCBI Taxonomy" id="1920168"/>
    <lineage>
        <taxon>Bacteria</taxon>
        <taxon>Pseudomonadati</taxon>
        <taxon>Pseudomonadota</taxon>
        <taxon>Gammaproteobacteria</taxon>
        <taxon>Lysobacterales</taxon>
        <taxon>Rhodanobacteraceae</taxon>
        <taxon>Dyella</taxon>
    </lineage>
</organism>
<dbReference type="CDD" id="cd03789">
    <property type="entry name" value="GT9_LPS_heptosyltransferase"/>
    <property type="match status" value="1"/>
</dbReference>
<dbReference type="Gene3D" id="3.40.50.2000">
    <property type="entry name" value="Glycogen Phosphorylase B"/>
    <property type="match status" value="2"/>
</dbReference>
<name>A0A370K4I7_9GAMM</name>
<evidence type="ECO:0000313" key="4">
    <source>
        <dbReference type="Proteomes" id="UP000254711"/>
    </source>
</evidence>
<dbReference type="PANTHER" id="PTHR30160">
    <property type="entry name" value="TETRAACYLDISACCHARIDE 4'-KINASE-RELATED"/>
    <property type="match status" value="1"/>
</dbReference>
<reference evidence="3 4" key="1">
    <citation type="submission" date="2018-07" db="EMBL/GenBank/DDBJ databases">
        <title>Dyella solisilvae sp. nov., isolated from the pine and broad-leaved mixed forest soil.</title>
        <authorList>
            <person name="Gao Z."/>
            <person name="Qiu L."/>
        </authorList>
    </citation>
    <scope>NUCLEOTIDE SEQUENCE [LARGE SCALE GENOMIC DNA]</scope>
    <source>
        <strain evidence="3 4">DHG54</strain>
    </source>
</reference>